<accession>A0ABR0K6G5</accession>
<dbReference type="PANTHER" id="PTHR44144:SF1">
    <property type="entry name" value="DNAJ HOMOLOG SUBFAMILY C MEMBER 9"/>
    <property type="match status" value="1"/>
</dbReference>
<dbReference type="InterPro" id="IPR052594">
    <property type="entry name" value="J_domain-containing_protein"/>
</dbReference>
<feature type="region of interest" description="Disordered" evidence="1">
    <location>
        <begin position="233"/>
        <end position="259"/>
    </location>
</feature>
<dbReference type="InterPro" id="IPR018253">
    <property type="entry name" value="DnaJ_domain_CS"/>
</dbReference>
<feature type="compositionally biased region" description="Basic residues" evidence="1">
    <location>
        <begin position="303"/>
        <end position="312"/>
    </location>
</feature>
<sequence>MPRRAKARSPSPILESEVSHDEDLTQPPSDVNPYETLSLEKLATADEIKAAYRKAALKHHPDKASEADKDSAHQKFQEIALAYAILSDEKRRKRYDATGNTQETLDEDDDFDWVDFFRSQTEQMVSGDMIEKIKQEYQGSEEEKADVLRAYKEHEGDMDALYEEIMCSNVLEDDDRFRRIIDEAIEEEEIEKYEHYAKETKARRKKRVQKAKAEEAEAMEMAEELGVKDKLFGTGTKSAAGKRSKGGKKTKENGEDALQALIQQRQKGRAENFLDGLEAKYGGAGKSKRKAVDEPPEEAFQKNAKKARGQAR</sequence>
<dbReference type="PANTHER" id="PTHR44144">
    <property type="entry name" value="DNAJ HOMOLOG SUBFAMILY C MEMBER 9"/>
    <property type="match status" value="1"/>
</dbReference>
<dbReference type="SMART" id="SM00271">
    <property type="entry name" value="DnaJ"/>
    <property type="match status" value="1"/>
</dbReference>
<dbReference type="InterPro" id="IPR056453">
    <property type="entry name" value="HTH_DNAJC9"/>
</dbReference>
<dbReference type="Pfam" id="PF23302">
    <property type="entry name" value="HTH_DNAJC9"/>
    <property type="match status" value="1"/>
</dbReference>
<evidence type="ECO:0000259" key="2">
    <source>
        <dbReference type="PROSITE" id="PS50076"/>
    </source>
</evidence>
<evidence type="ECO:0000313" key="3">
    <source>
        <dbReference type="EMBL" id="KAK5089393.1"/>
    </source>
</evidence>
<dbReference type="Pfam" id="PF00226">
    <property type="entry name" value="DnaJ"/>
    <property type="match status" value="1"/>
</dbReference>
<organism evidence="3 4">
    <name type="scientific">Lithohypha guttulata</name>
    <dbReference type="NCBI Taxonomy" id="1690604"/>
    <lineage>
        <taxon>Eukaryota</taxon>
        <taxon>Fungi</taxon>
        <taxon>Dikarya</taxon>
        <taxon>Ascomycota</taxon>
        <taxon>Pezizomycotina</taxon>
        <taxon>Eurotiomycetes</taxon>
        <taxon>Chaetothyriomycetidae</taxon>
        <taxon>Chaetothyriales</taxon>
        <taxon>Trichomeriaceae</taxon>
        <taxon>Lithohypha</taxon>
    </lineage>
</organism>
<dbReference type="PRINTS" id="PR00625">
    <property type="entry name" value="JDOMAIN"/>
</dbReference>
<feature type="region of interest" description="Disordered" evidence="1">
    <location>
        <begin position="1"/>
        <end position="34"/>
    </location>
</feature>
<dbReference type="InterPro" id="IPR036869">
    <property type="entry name" value="J_dom_sf"/>
</dbReference>
<comment type="caution">
    <text evidence="3">The sequence shown here is derived from an EMBL/GenBank/DDBJ whole genome shotgun (WGS) entry which is preliminary data.</text>
</comment>
<dbReference type="PROSITE" id="PS50076">
    <property type="entry name" value="DNAJ_2"/>
    <property type="match status" value="1"/>
</dbReference>
<dbReference type="PROSITE" id="PS00636">
    <property type="entry name" value="DNAJ_1"/>
    <property type="match status" value="1"/>
</dbReference>
<proteinExistence type="predicted"/>
<dbReference type="EMBL" id="JAVRRG010000078">
    <property type="protein sequence ID" value="KAK5089393.1"/>
    <property type="molecule type" value="Genomic_DNA"/>
</dbReference>
<dbReference type="CDD" id="cd06257">
    <property type="entry name" value="DnaJ"/>
    <property type="match status" value="1"/>
</dbReference>
<dbReference type="Proteomes" id="UP001345013">
    <property type="component" value="Unassembled WGS sequence"/>
</dbReference>
<dbReference type="SUPFAM" id="SSF46565">
    <property type="entry name" value="Chaperone J-domain"/>
    <property type="match status" value="1"/>
</dbReference>
<dbReference type="Gene3D" id="1.10.287.110">
    <property type="entry name" value="DnaJ domain"/>
    <property type="match status" value="1"/>
</dbReference>
<evidence type="ECO:0000313" key="4">
    <source>
        <dbReference type="Proteomes" id="UP001345013"/>
    </source>
</evidence>
<evidence type="ECO:0000256" key="1">
    <source>
        <dbReference type="SAM" id="MobiDB-lite"/>
    </source>
</evidence>
<feature type="region of interest" description="Disordered" evidence="1">
    <location>
        <begin position="273"/>
        <end position="312"/>
    </location>
</feature>
<protein>
    <recommendedName>
        <fullName evidence="2">J domain-containing protein</fullName>
    </recommendedName>
</protein>
<keyword evidence="4" id="KW-1185">Reference proteome</keyword>
<feature type="domain" description="J" evidence="2">
    <location>
        <begin position="32"/>
        <end position="99"/>
    </location>
</feature>
<name>A0ABR0K6G5_9EURO</name>
<dbReference type="InterPro" id="IPR001623">
    <property type="entry name" value="DnaJ_domain"/>
</dbReference>
<gene>
    <name evidence="3" type="ORF">LTR24_006209</name>
</gene>
<reference evidence="3 4" key="1">
    <citation type="submission" date="2023-08" db="EMBL/GenBank/DDBJ databases">
        <title>Black Yeasts Isolated from many extreme environments.</title>
        <authorList>
            <person name="Coleine C."/>
            <person name="Stajich J.E."/>
            <person name="Selbmann L."/>
        </authorList>
    </citation>
    <scope>NUCLEOTIDE SEQUENCE [LARGE SCALE GENOMIC DNA]</scope>
    <source>
        <strain evidence="3 4">CCFEE 5885</strain>
    </source>
</reference>